<dbReference type="AlphaFoldDB" id="G8YKQ7"/>
<organism evidence="6 7">
    <name type="scientific">Pichia sorbitophila (strain ATCC MYA-4447 / BCRC 22081 / CBS 7064 / NBRC 10061 / NRRL Y-12695)</name>
    <name type="common">Hybrid yeast</name>
    <dbReference type="NCBI Taxonomy" id="559304"/>
    <lineage>
        <taxon>Eukaryota</taxon>
        <taxon>Fungi</taxon>
        <taxon>Dikarya</taxon>
        <taxon>Ascomycota</taxon>
        <taxon>Saccharomycotina</taxon>
        <taxon>Pichiomycetes</taxon>
        <taxon>Debaryomycetaceae</taxon>
        <taxon>Millerozyma</taxon>
    </lineage>
</organism>
<proteinExistence type="predicted"/>
<dbReference type="FunCoup" id="G8YKQ7">
    <property type="interactions" value="543"/>
</dbReference>
<accession>G8YKQ7</accession>
<feature type="domain" description="Exosome complex component CSL4 N-terminal" evidence="5">
    <location>
        <begin position="9"/>
        <end position="65"/>
    </location>
</feature>
<dbReference type="GO" id="GO:0005737">
    <property type="term" value="C:cytoplasm"/>
    <property type="evidence" value="ECO:0007669"/>
    <property type="project" value="TreeGrafter"/>
</dbReference>
<dbReference type="GO" id="GO:0003723">
    <property type="term" value="F:RNA binding"/>
    <property type="evidence" value="ECO:0007669"/>
    <property type="project" value="InterPro"/>
</dbReference>
<dbReference type="Proteomes" id="UP000005222">
    <property type="component" value="Chromosome F"/>
</dbReference>
<evidence type="ECO:0000259" key="5">
    <source>
        <dbReference type="Pfam" id="PF21551"/>
    </source>
</evidence>
<feature type="domain" description="Exosome complex component CSL4 C-terminal" evidence="4">
    <location>
        <begin position="121"/>
        <end position="239"/>
    </location>
</feature>
<reference evidence="6 7" key="1">
    <citation type="journal article" date="2012" name="G3 (Bethesda)">
        <title>Pichia sorbitophila, an interspecies yeast hybrid reveals early steps of genome resolution following polyploidization.</title>
        <authorList>
            <person name="Leh Louis V."/>
            <person name="Despons L."/>
            <person name="Friedrich A."/>
            <person name="Martin T."/>
            <person name="Durrens P."/>
            <person name="Casaregola S."/>
            <person name="Neuveglise C."/>
            <person name="Fairhead C."/>
            <person name="Marck C."/>
            <person name="Cruz J.A."/>
            <person name="Straub M.L."/>
            <person name="Kugler V."/>
            <person name="Sacerdot C."/>
            <person name="Uzunov Z."/>
            <person name="Thierry A."/>
            <person name="Weiss S."/>
            <person name="Bleykasten C."/>
            <person name="De Montigny J."/>
            <person name="Jacques N."/>
            <person name="Jung P."/>
            <person name="Lemaire M."/>
            <person name="Mallet S."/>
            <person name="Morel G."/>
            <person name="Richard G.F."/>
            <person name="Sarkar A."/>
            <person name="Savel G."/>
            <person name="Schacherer J."/>
            <person name="Seret M.L."/>
            <person name="Talla E."/>
            <person name="Samson G."/>
            <person name="Jubin C."/>
            <person name="Poulain J."/>
            <person name="Vacherie B."/>
            <person name="Barbe V."/>
            <person name="Pelletier E."/>
            <person name="Sherman D.J."/>
            <person name="Westhof E."/>
            <person name="Weissenbach J."/>
            <person name="Baret P.V."/>
            <person name="Wincker P."/>
            <person name="Gaillardin C."/>
            <person name="Dujon B."/>
            <person name="Souciet J.L."/>
        </authorList>
    </citation>
    <scope>NUCLEOTIDE SEQUENCE [LARGE SCALE GENOMIC DNA]</scope>
    <source>
        <strain evidence="7">ATCC MYA-4447 / BCRC 22081 / CBS 7064 / NBRC 10061 / NRRL Y-12695</strain>
    </source>
</reference>
<dbReference type="eggNOG" id="KOG3409">
    <property type="taxonomic scope" value="Eukaryota"/>
</dbReference>
<dbReference type="InterPro" id="IPR039771">
    <property type="entry name" value="Csl4"/>
</dbReference>
<dbReference type="PANTHER" id="PTHR12686:SF8">
    <property type="entry name" value="EXOSOME COMPLEX COMPONENT CSL4"/>
    <property type="match status" value="1"/>
</dbReference>
<dbReference type="InParanoid" id="G8YKQ7"/>
<dbReference type="OrthoDB" id="440760at2759"/>
<dbReference type="PANTHER" id="PTHR12686">
    <property type="entry name" value="3'-5' EXORIBONUCLEASE CSL4-RELATED"/>
    <property type="match status" value="1"/>
</dbReference>
<comment type="subcellular location">
    <subcellularLocation>
        <location evidence="1">Nucleus</location>
        <location evidence="1">Nucleolus</location>
    </subcellularLocation>
</comment>
<evidence type="ECO:0000259" key="4">
    <source>
        <dbReference type="Pfam" id="PF10447"/>
    </source>
</evidence>
<evidence type="ECO:0000256" key="1">
    <source>
        <dbReference type="ARBA" id="ARBA00004604"/>
    </source>
</evidence>
<dbReference type="InterPro" id="IPR048626">
    <property type="entry name" value="CSL4_N"/>
</dbReference>
<dbReference type="InterPro" id="IPR019495">
    <property type="entry name" value="EXOSC1_C"/>
</dbReference>
<keyword evidence="3" id="KW-0271">Exosome</keyword>
<sequence>MSKTEIAVPGQYITPLYKTDNDNVIHKFIAGRGTTISPISASDEEGTREVQVIVATLLGKIKIKEIENQPDNEQQLEVKNEDTTVKSYLVSVTPKASTYQKFHEQIEGNEAPDEENISINLPREGDIVLARVIRLNNKQASCEILTVENYGNVGTDSGLGANGESSHKSVSASGGTQSLNNYSTVASSNSLINATSADLGETFKGIIRVQDIRSTERDKVKIIDSFRPGDIVRAQIISLGDGSNYYLSTARNDLGVIYAKSEGGAGDLMFAIDWQTMVCPSTGIIEKRKCAKYINN</sequence>
<evidence type="ECO:0000256" key="2">
    <source>
        <dbReference type="ARBA" id="ARBA00022490"/>
    </source>
</evidence>
<dbReference type="EMBL" id="FO082054">
    <property type="protein sequence ID" value="CCE88641.1"/>
    <property type="molecule type" value="Genomic_DNA"/>
</dbReference>
<dbReference type="GO" id="GO:0005730">
    <property type="term" value="C:nucleolus"/>
    <property type="evidence" value="ECO:0007669"/>
    <property type="project" value="UniProtKB-SubCell"/>
</dbReference>
<dbReference type="Pfam" id="PF21551">
    <property type="entry name" value="CSL4_N"/>
    <property type="match status" value="1"/>
</dbReference>
<keyword evidence="2" id="KW-0963">Cytoplasm</keyword>
<dbReference type="STRING" id="559304.G8YKQ7"/>
<dbReference type="GO" id="GO:0000176">
    <property type="term" value="C:nuclear exosome (RNase complex)"/>
    <property type="evidence" value="ECO:0007669"/>
    <property type="project" value="TreeGrafter"/>
</dbReference>
<name>G8YKQ7_PICSO</name>
<evidence type="ECO:0000256" key="3">
    <source>
        <dbReference type="ARBA" id="ARBA00022835"/>
    </source>
</evidence>
<dbReference type="HOGENOM" id="CLU_067135_0_0_1"/>
<dbReference type="Pfam" id="PF10447">
    <property type="entry name" value="EXOSC1"/>
    <property type="match status" value="1"/>
</dbReference>
<gene>
    <name evidence="6" type="primary">Piso0_001413</name>
    <name evidence="6" type="ORF">GNLVRS01_PISO0F05945g</name>
</gene>
<evidence type="ECO:0000313" key="6">
    <source>
        <dbReference type="EMBL" id="CCE88641.1"/>
    </source>
</evidence>
<evidence type="ECO:0000313" key="7">
    <source>
        <dbReference type="Proteomes" id="UP000005222"/>
    </source>
</evidence>
<dbReference type="GO" id="GO:0006396">
    <property type="term" value="P:RNA processing"/>
    <property type="evidence" value="ECO:0007669"/>
    <property type="project" value="InterPro"/>
</dbReference>
<dbReference type="InterPro" id="IPR012340">
    <property type="entry name" value="NA-bd_OB-fold"/>
</dbReference>
<dbReference type="Gene3D" id="2.40.50.140">
    <property type="entry name" value="Nucleic acid-binding proteins"/>
    <property type="match status" value="1"/>
</dbReference>
<dbReference type="SUPFAM" id="SSF50249">
    <property type="entry name" value="Nucleic acid-binding proteins"/>
    <property type="match status" value="1"/>
</dbReference>
<dbReference type="OMA" id="YLICPEY"/>
<dbReference type="Gene3D" id="2.40.50.880">
    <property type="match status" value="1"/>
</dbReference>
<protein>
    <submittedName>
        <fullName evidence="6">Piso0_001413 protein</fullName>
    </submittedName>
</protein>
<keyword evidence="7" id="KW-1185">Reference proteome</keyword>